<dbReference type="AlphaFoldDB" id="A0A174L362"/>
<dbReference type="SUPFAM" id="SSF69360">
    <property type="entry name" value="Cell wall binding repeat"/>
    <property type="match status" value="2"/>
</dbReference>
<keyword evidence="1" id="KW-0677">Repeat</keyword>
<dbReference type="Gene3D" id="2.10.270.10">
    <property type="entry name" value="Cholin Binding"/>
    <property type="match status" value="3"/>
</dbReference>
<gene>
    <name evidence="4" type="ORF">DXC39_21365</name>
    <name evidence="3" type="ORF">ERS852407_05251</name>
</gene>
<accession>A0A174L362</accession>
<protein>
    <submittedName>
        <fullName evidence="3">Cell wall binding repeat-containing protein</fullName>
    </submittedName>
    <submittedName>
        <fullName evidence="4">Cell wall-binding protein</fullName>
    </submittedName>
</protein>
<evidence type="ECO:0000313" key="6">
    <source>
        <dbReference type="Proteomes" id="UP000261257"/>
    </source>
</evidence>
<dbReference type="Proteomes" id="UP000095651">
    <property type="component" value="Unassembled WGS sequence"/>
</dbReference>
<evidence type="ECO:0000313" key="3">
    <source>
        <dbReference type="EMBL" id="CUP19054.1"/>
    </source>
</evidence>
<dbReference type="Proteomes" id="UP000261257">
    <property type="component" value="Unassembled WGS sequence"/>
</dbReference>
<name>A0A174L362_9FIRM</name>
<dbReference type="RefSeq" id="WP_055659656.1">
    <property type="nucleotide sequence ID" value="NZ_CABIXC010000020.1"/>
</dbReference>
<dbReference type="Gene3D" id="2.20.120.10">
    <property type="entry name" value="Multimodular pneumococcal cell wall endolysin, domain 3"/>
    <property type="match status" value="1"/>
</dbReference>
<reference evidence="3 5" key="1">
    <citation type="submission" date="2015-09" db="EMBL/GenBank/DDBJ databases">
        <authorList>
            <consortium name="Pathogen Informatics"/>
        </authorList>
    </citation>
    <scope>NUCLEOTIDE SEQUENCE [LARGE SCALE GENOMIC DNA]</scope>
    <source>
        <strain evidence="3 5">2789STDY5608850</strain>
    </source>
</reference>
<evidence type="ECO:0000256" key="2">
    <source>
        <dbReference type="SAM" id="SignalP"/>
    </source>
</evidence>
<evidence type="ECO:0000313" key="5">
    <source>
        <dbReference type="Proteomes" id="UP000095651"/>
    </source>
</evidence>
<dbReference type="InterPro" id="IPR018337">
    <property type="entry name" value="Cell_wall/Cho-bd_repeat"/>
</dbReference>
<feature type="chain" id="PRO_5042333093" evidence="2">
    <location>
        <begin position="28"/>
        <end position="472"/>
    </location>
</feature>
<evidence type="ECO:0000313" key="4">
    <source>
        <dbReference type="EMBL" id="RGM00070.1"/>
    </source>
</evidence>
<proteinExistence type="predicted"/>
<dbReference type="EMBL" id="QSSQ01000027">
    <property type="protein sequence ID" value="RGM00070.1"/>
    <property type="molecule type" value="Genomic_DNA"/>
</dbReference>
<dbReference type="EMBL" id="CYZE01000020">
    <property type="protein sequence ID" value="CUP19054.1"/>
    <property type="molecule type" value="Genomic_DNA"/>
</dbReference>
<reference evidence="4 6" key="2">
    <citation type="submission" date="2018-08" db="EMBL/GenBank/DDBJ databases">
        <title>A genome reference for cultivated species of the human gut microbiota.</title>
        <authorList>
            <person name="Zou Y."/>
            <person name="Xue W."/>
            <person name="Luo G."/>
        </authorList>
    </citation>
    <scope>NUCLEOTIDE SEQUENCE [LARGE SCALE GENOMIC DNA]</scope>
    <source>
        <strain evidence="4 6">TF05-11AC</strain>
    </source>
</reference>
<organism evidence="3 5">
    <name type="scientific">Hungatella hathewayi</name>
    <dbReference type="NCBI Taxonomy" id="154046"/>
    <lineage>
        <taxon>Bacteria</taxon>
        <taxon>Bacillati</taxon>
        <taxon>Bacillota</taxon>
        <taxon>Clostridia</taxon>
        <taxon>Lachnospirales</taxon>
        <taxon>Lachnospiraceae</taxon>
        <taxon>Hungatella</taxon>
    </lineage>
</organism>
<keyword evidence="2" id="KW-0732">Signal</keyword>
<dbReference type="Pfam" id="PF01473">
    <property type="entry name" value="Choline_bind_1"/>
    <property type="match status" value="1"/>
</dbReference>
<sequence>MKKQMKKWILPCAAALFTIGASMTAFAAQGWTMEGDNWVYIDSSGNRVTDAWKKSGDNWFYLDSSGDMARSSVIEYDDDYYYVNSVGAMVSNEWREIPSDYEEEDSPETYWYYFQNNGKAYKASSSGKTSFKSIRKANGEWKKYAFDSEGRMLFGWVGEDSERITGDDAWREGVYYCGNSDDGAQVLNAWSLQEVDDPDTEEDNFDGTYWFYFGTNGKKIKDTTKTINGLKYRFNENGAAESEWYAKASTTTASGSNLYYNLPEQCWLAKGWFKTIPGAEVDPEAYDDGTEYWFYAQNNGELVKSQIKTINNYRYAFNEKGEMLHGLYMLTFDDDKKIDSYEEIEAESDLPDSADERDVYYFGDSPKEGVMATGKTTIDIDGEKYTYNFRKSGSDKGAGYNGIYDDSIYIKGRLLKADRDAKYEVVSYNGEDYLIGTSGKLAKGKKNLKNGDDKYFSTNKQGIVTYEGYEKE</sequence>
<feature type="signal peptide" evidence="2">
    <location>
        <begin position="1"/>
        <end position="27"/>
    </location>
</feature>
<evidence type="ECO:0000256" key="1">
    <source>
        <dbReference type="ARBA" id="ARBA00022737"/>
    </source>
</evidence>